<dbReference type="InterPro" id="IPR020635">
    <property type="entry name" value="Tyr_kinase_cat_dom"/>
</dbReference>
<feature type="signal peptide" evidence="15">
    <location>
        <begin position="1"/>
        <end position="22"/>
    </location>
</feature>
<dbReference type="InterPro" id="IPR001245">
    <property type="entry name" value="Ser-Thr/Tyr_kinase_cat_dom"/>
</dbReference>
<evidence type="ECO:0000256" key="8">
    <source>
        <dbReference type="ARBA" id="ARBA00022840"/>
    </source>
</evidence>
<keyword evidence="11" id="KW-0325">Glycoprotein</keyword>
<dbReference type="FunFam" id="2.60.120.430:FF:000007">
    <property type="entry name" value="FERONIA receptor-like kinase"/>
    <property type="match status" value="1"/>
</dbReference>
<protein>
    <recommendedName>
        <fullName evidence="16">Protein kinase domain-containing protein</fullName>
    </recommendedName>
</protein>
<keyword evidence="9 14" id="KW-1133">Transmembrane helix</keyword>
<evidence type="ECO:0000313" key="17">
    <source>
        <dbReference type="EMBL" id="RXH69190.1"/>
    </source>
</evidence>
<dbReference type="FunFam" id="3.30.200.20:FF:000039">
    <property type="entry name" value="receptor-like protein kinase FERONIA"/>
    <property type="match status" value="1"/>
</dbReference>
<keyword evidence="7" id="KW-0418">Kinase</keyword>
<dbReference type="EMBL" id="RDQH01000343">
    <property type="protein sequence ID" value="RXH69190.1"/>
    <property type="molecule type" value="Genomic_DNA"/>
</dbReference>
<name>A0A498HEH9_MALDO</name>
<dbReference type="Proteomes" id="UP000290289">
    <property type="component" value="Chromosome 17"/>
</dbReference>
<evidence type="ECO:0000256" key="1">
    <source>
        <dbReference type="ARBA" id="ARBA00004479"/>
    </source>
</evidence>
<dbReference type="GO" id="GO:0005524">
    <property type="term" value="F:ATP binding"/>
    <property type="evidence" value="ECO:0007669"/>
    <property type="project" value="UniProtKB-UniRule"/>
</dbReference>
<evidence type="ECO:0000313" key="18">
    <source>
        <dbReference type="Proteomes" id="UP000290289"/>
    </source>
</evidence>
<evidence type="ECO:0000256" key="9">
    <source>
        <dbReference type="ARBA" id="ARBA00022989"/>
    </source>
</evidence>
<dbReference type="Gene3D" id="1.10.510.10">
    <property type="entry name" value="Transferase(Phosphotransferase) domain 1"/>
    <property type="match status" value="1"/>
</dbReference>
<sequence>MKNIPYLSSMFLHMILTLLVAGDDSPPAYPPGDLITIARGPMIAIACGHTVPQILNDRSWSGDRHSIYSPSEERQAGNTSITKDAPLSSSSSASQVPYTRAHVYGKETLYREFCLNIDDQEQSLNITFTPAASPDAYAFINGIEIVDMPSNLYYTESQSPSGVSYVGTRGKKFLRIENNTALEMVYRLNIGGDPISDTGLFFRLYRNWDGVAEEESYLDALSLRSSGRLQSPSVNLNFSIIPEYTAPLEVYQTGRSGSRPEASARPYNLTWEFPVDSKFSYLVRMHFCEFQSDRGNRNGSGDFQIYIANQTAEERANIFLWSGGYGIPVYRDYVVSMVGPESMHGKTNLSIALYDLHSYATLNGLEVFKLNDSNGNLGGLNPSPPQSEPVEPQSPSTAHVLGIAAGLVSGTLVMISVLGFFIFMQRRKAKSSSANNGTTKSTKIQGPPVPLYLCRYFSLADIKAATENFNVTFIIGVGGFGTVYRGCIGDGVATSNVAIKRLKPNSSQGVHEFKTEIELLSQLRHRHLVSLIGYCTDECEMILVYDYMPRGTLASHLYHTNKPPLSWEQRLLICIGTARGLQYLHSEAKSTIIHRA</sequence>
<keyword evidence="4 14" id="KW-0812">Transmembrane</keyword>
<feature type="binding site" evidence="12">
    <location>
        <position position="500"/>
    </location>
    <ligand>
        <name>ATP</name>
        <dbReference type="ChEBI" id="CHEBI:30616"/>
    </ligand>
</feature>
<dbReference type="SMART" id="SM00219">
    <property type="entry name" value="TyrKc"/>
    <property type="match status" value="1"/>
</dbReference>
<gene>
    <name evidence="17" type="ORF">DVH24_036974</name>
</gene>
<feature type="transmembrane region" description="Helical" evidence="14">
    <location>
        <begin position="400"/>
        <end position="423"/>
    </location>
</feature>
<dbReference type="PROSITE" id="PS00107">
    <property type="entry name" value="PROTEIN_KINASE_ATP"/>
    <property type="match status" value="1"/>
</dbReference>
<evidence type="ECO:0000256" key="5">
    <source>
        <dbReference type="ARBA" id="ARBA00022729"/>
    </source>
</evidence>
<evidence type="ECO:0000256" key="4">
    <source>
        <dbReference type="ARBA" id="ARBA00022692"/>
    </source>
</evidence>
<feature type="domain" description="Protein kinase" evidence="16">
    <location>
        <begin position="469"/>
        <end position="596"/>
    </location>
</feature>
<dbReference type="PROSITE" id="PS50011">
    <property type="entry name" value="PROTEIN_KINASE_DOM"/>
    <property type="match status" value="1"/>
</dbReference>
<feature type="region of interest" description="Disordered" evidence="13">
    <location>
        <begin position="65"/>
        <end position="93"/>
    </location>
</feature>
<dbReference type="AlphaFoldDB" id="A0A498HEH9"/>
<dbReference type="InterPro" id="IPR000719">
    <property type="entry name" value="Prot_kinase_dom"/>
</dbReference>
<dbReference type="PANTHER" id="PTHR34590:SF15">
    <property type="entry name" value="PROTEIN KINASE DOMAIN-CONTAINING PROTEIN"/>
    <property type="match status" value="1"/>
</dbReference>
<dbReference type="InterPro" id="IPR017441">
    <property type="entry name" value="Protein_kinase_ATP_BS"/>
</dbReference>
<evidence type="ECO:0000256" key="11">
    <source>
        <dbReference type="ARBA" id="ARBA00023180"/>
    </source>
</evidence>
<evidence type="ECO:0000256" key="2">
    <source>
        <dbReference type="ARBA" id="ARBA00022527"/>
    </source>
</evidence>
<feature type="region of interest" description="Disordered" evidence="13">
    <location>
        <begin position="376"/>
        <end position="395"/>
    </location>
</feature>
<feature type="compositionally biased region" description="Basic and acidic residues" evidence="13">
    <location>
        <begin position="65"/>
        <end position="75"/>
    </location>
</feature>
<comment type="caution">
    <text evidence="17">The sequence shown here is derived from an EMBL/GenBank/DDBJ whole genome shotgun (WGS) entry which is preliminary data.</text>
</comment>
<dbReference type="SUPFAM" id="SSF56112">
    <property type="entry name" value="Protein kinase-like (PK-like)"/>
    <property type="match status" value="1"/>
</dbReference>
<evidence type="ECO:0000256" key="6">
    <source>
        <dbReference type="ARBA" id="ARBA00022741"/>
    </source>
</evidence>
<evidence type="ECO:0000256" key="15">
    <source>
        <dbReference type="SAM" id="SignalP"/>
    </source>
</evidence>
<evidence type="ECO:0000256" key="7">
    <source>
        <dbReference type="ARBA" id="ARBA00022777"/>
    </source>
</evidence>
<feature type="chain" id="PRO_5019723780" description="Protein kinase domain-containing protein" evidence="15">
    <location>
        <begin position="23"/>
        <end position="596"/>
    </location>
</feature>
<dbReference type="InterPro" id="IPR011009">
    <property type="entry name" value="Kinase-like_dom_sf"/>
</dbReference>
<dbReference type="Pfam" id="PF12819">
    <property type="entry name" value="Malectin_like"/>
    <property type="match status" value="1"/>
</dbReference>
<dbReference type="GO" id="GO:0004674">
    <property type="term" value="F:protein serine/threonine kinase activity"/>
    <property type="evidence" value="ECO:0007669"/>
    <property type="project" value="UniProtKB-KW"/>
</dbReference>
<keyword evidence="18" id="KW-1185">Reference proteome</keyword>
<accession>A0A498HEH9</accession>
<keyword evidence="10 14" id="KW-0472">Membrane</keyword>
<dbReference type="Pfam" id="PF07714">
    <property type="entry name" value="PK_Tyr_Ser-Thr"/>
    <property type="match status" value="1"/>
</dbReference>
<evidence type="ECO:0000256" key="12">
    <source>
        <dbReference type="PROSITE-ProRule" id="PRU10141"/>
    </source>
</evidence>
<keyword evidence="2" id="KW-0723">Serine/threonine-protein kinase</keyword>
<dbReference type="GO" id="GO:0004714">
    <property type="term" value="F:transmembrane receptor protein tyrosine kinase activity"/>
    <property type="evidence" value="ECO:0007669"/>
    <property type="project" value="InterPro"/>
</dbReference>
<evidence type="ECO:0000256" key="3">
    <source>
        <dbReference type="ARBA" id="ARBA00022679"/>
    </source>
</evidence>
<dbReference type="GO" id="GO:0016020">
    <property type="term" value="C:membrane"/>
    <property type="evidence" value="ECO:0007669"/>
    <property type="project" value="UniProtKB-SubCell"/>
</dbReference>
<proteinExistence type="predicted"/>
<dbReference type="Gene3D" id="2.60.120.430">
    <property type="entry name" value="Galactose-binding lectin"/>
    <property type="match status" value="1"/>
</dbReference>
<evidence type="ECO:0000256" key="14">
    <source>
        <dbReference type="SAM" id="Phobius"/>
    </source>
</evidence>
<evidence type="ECO:0000256" key="10">
    <source>
        <dbReference type="ARBA" id="ARBA00023136"/>
    </source>
</evidence>
<evidence type="ECO:0000259" key="16">
    <source>
        <dbReference type="PROSITE" id="PS50011"/>
    </source>
</evidence>
<dbReference type="InterPro" id="IPR045272">
    <property type="entry name" value="ANXUR1/2-like"/>
</dbReference>
<dbReference type="PANTHER" id="PTHR34590">
    <property type="entry name" value="OS03G0124300 PROTEIN-RELATED"/>
    <property type="match status" value="1"/>
</dbReference>
<keyword evidence="5 15" id="KW-0732">Signal</keyword>
<keyword evidence="3" id="KW-0808">Transferase</keyword>
<comment type="subcellular location">
    <subcellularLocation>
        <location evidence="1">Membrane</location>
        <topology evidence="1">Single-pass type I membrane protein</topology>
    </subcellularLocation>
</comment>
<keyword evidence="8 12" id="KW-0067">ATP-binding</keyword>
<reference evidence="17 18" key="1">
    <citation type="submission" date="2018-10" db="EMBL/GenBank/DDBJ databases">
        <title>A high-quality apple genome assembly.</title>
        <authorList>
            <person name="Hu J."/>
        </authorList>
    </citation>
    <scope>NUCLEOTIDE SEQUENCE [LARGE SCALE GENOMIC DNA]</scope>
    <source>
        <strain evidence="18">cv. HFTH1</strain>
        <tissue evidence="17">Young leaf</tissue>
    </source>
</reference>
<evidence type="ECO:0000256" key="13">
    <source>
        <dbReference type="SAM" id="MobiDB-lite"/>
    </source>
</evidence>
<organism evidence="17 18">
    <name type="scientific">Malus domestica</name>
    <name type="common">Apple</name>
    <name type="synonym">Pyrus malus</name>
    <dbReference type="NCBI Taxonomy" id="3750"/>
    <lineage>
        <taxon>Eukaryota</taxon>
        <taxon>Viridiplantae</taxon>
        <taxon>Streptophyta</taxon>
        <taxon>Embryophyta</taxon>
        <taxon>Tracheophyta</taxon>
        <taxon>Spermatophyta</taxon>
        <taxon>Magnoliopsida</taxon>
        <taxon>eudicotyledons</taxon>
        <taxon>Gunneridae</taxon>
        <taxon>Pentapetalae</taxon>
        <taxon>rosids</taxon>
        <taxon>fabids</taxon>
        <taxon>Rosales</taxon>
        <taxon>Rosaceae</taxon>
        <taxon>Amygdaloideae</taxon>
        <taxon>Maleae</taxon>
        <taxon>Malus</taxon>
    </lineage>
</organism>
<dbReference type="InterPro" id="IPR024788">
    <property type="entry name" value="Malectin-like_Carb-bd_dom"/>
</dbReference>
<keyword evidence="6 12" id="KW-0547">Nucleotide-binding</keyword>